<reference evidence="2 4" key="3">
    <citation type="submission" date="2018-11" db="EMBL/GenBank/DDBJ databases">
        <authorList>
            <consortium name="Pathogen Informatics"/>
        </authorList>
    </citation>
    <scope>NUCLEOTIDE SEQUENCE [LARGE SCALE GENOMIC DNA]</scope>
</reference>
<reference evidence="1" key="2">
    <citation type="submission" date="2012-08" db="EMBL/GenBank/DDBJ databases">
        <title>The Genome Sequence of Wuchereria bancrofti.</title>
        <authorList>
            <consortium name="The Broad Institute Genome Sequencing Platform"/>
            <consortium name="Broad Institute Genome Sequencing Center for Infectious Disease"/>
            <person name="Nutman T.B."/>
            <person name="Fink D.L."/>
            <person name="Russ C."/>
            <person name="Young S."/>
            <person name="Zeng Q."/>
            <person name="Koehrsen M."/>
            <person name="Alvarado L."/>
            <person name="Berlin A."/>
            <person name="Borenstein D."/>
            <person name="Chapman S.B."/>
            <person name="Chen Z."/>
            <person name="Engels R."/>
            <person name="Freedman E."/>
            <person name="Gellesch M."/>
            <person name="Goldberg J."/>
            <person name="Griggs A."/>
            <person name="Gujja S."/>
            <person name="Heilman E.R."/>
            <person name="Heiman D."/>
            <person name="Hepburn T."/>
            <person name="Howarth C."/>
            <person name="Jen D."/>
            <person name="Larson L."/>
            <person name="Lewis B."/>
            <person name="Mehta T."/>
            <person name="Park D."/>
            <person name="Pearson M."/>
            <person name="Richards J."/>
            <person name="Roberts A."/>
            <person name="Saif S."/>
            <person name="Shea T."/>
            <person name="Shenoy N."/>
            <person name="Sisk P."/>
            <person name="Stolte C."/>
            <person name="Sykes S."/>
            <person name="Walk T."/>
            <person name="White J."/>
            <person name="Yandava C."/>
            <person name="Haas B."/>
            <person name="Henn M.R."/>
            <person name="Nusbaum C."/>
            <person name="Birren B."/>
        </authorList>
    </citation>
    <scope>NUCLEOTIDE SEQUENCE</scope>
</reference>
<name>J9BID8_WUCBA</name>
<accession>J9BID8</accession>
<reference evidence="3" key="1">
    <citation type="submission" date="2012-08" db="EMBL/GenBank/DDBJ databases">
        <title>The Genome Sequence of Wuchereria bancrofti.</title>
        <authorList>
            <person name="Nutman T.B."/>
            <person name="Fink D.L."/>
            <person name="Russ C."/>
            <person name="Young S."/>
            <person name="Zeng Q."/>
            <person name="Koehrsen M."/>
            <person name="Alvarado L."/>
            <person name="Berlin A."/>
            <person name="Chapman S.B."/>
            <person name="Chen Z."/>
            <person name="Freedman E."/>
            <person name="Gellesch M."/>
            <person name="Goldberg J."/>
            <person name="Griggs A."/>
            <person name="Gujja S."/>
            <person name="Heilman E.R."/>
            <person name="Heiman D."/>
            <person name="Hepburn T."/>
            <person name="Howarth C."/>
            <person name="Jen D."/>
            <person name="Larson L."/>
            <person name="Lewis B."/>
            <person name="Mehta T."/>
            <person name="Park D."/>
            <person name="Pearson M."/>
            <person name="Roberts A."/>
            <person name="Saif S."/>
            <person name="Shea T."/>
            <person name="Shenoy N."/>
            <person name="Sisk P."/>
            <person name="Stolte C."/>
            <person name="Sykes S."/>
            <person name="Walk T."/>
            <person name="White J."/>
            <person name="Yandava C."/>
            <person name="Haas B."/>
            <person name="Henn M.R."/>
            <person name="Nusbaum C."/>
            <person name="Birren B."/>
        </authorList>
    </citation>
    <scope>NUCLEOTIDE SEQUENCE [LARGE SCALE GENOMIC DNA]</scope>
    <source>
        <strain evidence="3">NA</strain>
    </source>
</reference>
<dbReference type="AlphaFoldDB" id="J9BID8"/>
<organism evidence="1 3">
    <name type="scientific">Wuchereria bancrofti</name>
    <dbReference type="NCBI Taxonomy" id="6293"/>
    <lineage>
        <taxon>Eukaryota</taxon>
        <taxon>Metazoa</taxon>
        <taxon>Ecdysozoa</taxon>
        <taxon>Nematoda</taxon>
        <taxon>Chromadorea</taxon>
        <taxon>Rhabditida</taxon>
        <taxon>Spirurina</taxon>
        <taxon>Spiruromorpha</taxon>
        <taxon>Filarioidea</taxon>
        <taxon>Onchocercidae</taxon>
        <taxon>Wuchereria</taxon>
    </lineage>
</organism>
<dbReference type="Proteomes" id="UP000270924">
    <property type="component" value="Unassembled WGS sequence"/>
</dbReference>
<evidence type="ECO:0000313" key="1">
    <source>
        <dbReference type="EMBL" id="EJW87130.1"/>
    </source>
</evidence>
<gene>
    <name evidence="2" type="ORF">WBA_LOCUS11256</name>
    <name evidence="1" type="ORF">WUBG_01959</name>
</gene>
<evidence type="ECO:0000313" key="4">
    <source>
        <dbReference type="Proteomes" id="UP000270924"/>
    </source>
</evidence>
<proteinExistence type="predicted"/>
<sequence>MRIAYCSNCNVQKELKHQKAMLEDGHGSVDNSLKWGQKTVQARTSTLTDIQTCKTDIPDKKGSNPSGEFSLLPSAEMIVSFD</sequence>
<protein>
    <submittedName>
        <fullName evidence="1">Uncharacterized protein</fullName>
    </submittedName>
</protein>
<dbReference type="InParanoid" id="J9BID8"/>
<dbReference type="EMBL" id="ADBV01000485">
    <property type="protein sequence ID" value="EJW87130.1"/>
    <property type="molecule type" value="Genomic_DNA"/>
</dbReference>
<evidence type="ECO:0000313" key="2">
    <source>
        <dbReference type="EMBL" id="VDM20418.1"/>
    </source>
</evidence>
<dbReference type="EMBL" id="UYWW01012304">
    <property type="protein sequence ID" value="VDM20418.1"/>
    <property type="molecule type" value="Genomic_DNA"/>
</dbReference>
<evidence type="ECO:0000313" key="3">
    <source>
        <dbReference type="Proteomes" id="UP000004810"/>
    </source>
</evidence>
<dbReference type="Proteomes" id="UP000004810">
    <property type="component" value="Unassembled WGS sequence"/>
</dbReference>
<keyword evidence="4" id="KW-1185">Reference proteome</keyword>